<dbReference type="KEGG" id="nmk:CHR53_12470"/>
<feature type="transmembrane region" description="Helical" evidence="8">
    <location>
        <begin position="433"/>
        <end position="455"/>
    </location>
</feature>
<evidence type="ECO:0000256" key="6">
    <source>
        <dbReference type="ARBA" id="ARBA00022989"/>
    </source>
</evidence>
<feature type="transmembrane region" description="Helical" evidence="8">
    <location>
        <begin position="227"/>
        <end position="250"/>
    </location>
</feature>
<dbReference type="OrthoDB" id="9776648at2"/>
<dbReference type="SUPFAM" id="SSF161098">
    <property type="entry name" value="MetI-like"/>
    <property type="match status" value="2"/>
</dbReference>
<feature type="transmembrane region" description="Helical" evidence="8">
    <location>
        <begin position="488"/>
        <end position="510"/>
    </location>
</feature>
<dbReference type="STRING" id="1193713.GCA_001636315_04927"/>
<comment type="subcellular location">
    <subcellularLocation>
        <location evidence="1">Cell inner membrane</location>
        <topology evidence="1">Multi-pass membrane protein</topology>
    </subcellularLocation>
    <subcellularLocation>
        <location evidence="8">Cell membrane</location>
        <topology evidence="8">Multi-pass membrane protein</topology>
    </subcellularLocation>
</comment>
<dbReference type="PROSITE" id="PS50928">
    <property type="entry name" value="ABC_TM1"/>
    <property type="match status" value="2"/>
</dbReference>
<keyword evidence="5 8" id="KW-0812">Transmembrane</keyword>
<evidence type="ECO:0000256" key="2">
    <source>
        <dbReference type="ARBA" id="ARBA00022448"/>
    </source>
</evidence>
<name>A0A3T0HY81_9BACI</name>
<keyword evidence="2 8" id="KW-0813">Transport</keyword>
<accession>A0A3T0HY81</accession>
<reference evidence="10 11" key="1">
    <citation type="submission" date="2017-07" db="EMBL/GenBank/DDBJ databases">
        <title>The complete genome sequence of Bacillus mesonae strain H20-5, an efficient strain improving plant abiotic stress resistance.</title>
        <authorList>
            <person name="Kim S.Y."/>
            <person name="Song H."/>
            <person name="Sang M.K."/>
            <person name="Weon H.-Y."/>
            <person name="Song J."/>
        </authorList>
    </citation>
    <scope>NUCLEOTIDE SEQUENCE [LARGE SCALE GENOMIC DNA]</scope>
    <source>
        <strain evidence="10 11">H20-5</strain>
    </source>
</reference>
<dbReference type="PANTHER" id="PTHR43357">
    <property type="entry name" value="INNER MEMBRANE ABC TRANSPORTER PERMEASE PROTEIN YDCV"/>
    <property type="match status" value="1"/>
</dbReference>
<evidence type="ECO:0000256" key="4">
    <source>
        <dbReference type="ARBA" id="ARBA00022519"/>
    </source>
</evidence>
<feature type="transmembrane region" description="Helical" evidence="8">
    <location>
        <begin position="128"/>
        <end position="152"/>
    </location>
</feature>
<evidence type="ECO:0000313" key="10">
    <source>
        <dbReference type="EMBL" id="AZU62029.1"/>
    </source>
</evidence>
<feature type="transmembrane region" description="Helical" evidence="8">
    <location>
        <begin position="385"/>
        <end position="404"/>
    </location>
</feature>
<evidence type="ECO:0000259" key="9">
    <source>
        <dbReference type="PROSITE" id="PS50928"/>
    </source>
</evidence>
<feature type="transmembrane region" description="Helical" evidence="8">
    <location>
        <begin position="323"/>
        <end position="345"/>
    </location>
</feature>
<evidence type="ECO:0000256" key="7">
    <source>
        <dbReference type="ARBA" id="ARBA00023136"/>
    </source>
</evidence>
<keyword evidence="11" id="KW-1185">Reference proteome</keyword>
<dbReference type="InterPro" id="IPR000515">
    <property type="entry name" value="MetI-like"/>
</dbReference>
<comment type="similarity">
    <text evidence="8">Belongs to the binding-protein-dependent transport system permease family.</text>
</comment>
<dbReference type="Pfam" id="PF00528">
    <property type="entry name" value="BPD_transp_1"/>
    <property type="match status" value="2"/>
</dbReference>
<feature type="transmembrane region" description="Helical" evidence="8">
    <location>
        <begin position="20"/>
        <end position="41"/>
    </location>
</feature>
<dbReference type="Gene3D" id="1.10.3720.10">
    <property type="entry name" value="MetI-like"/>
    <property type="match status" value="2"/>
</dbReference>
<evidence type="ECO:0000313" key="11">
    <source>
        <dbReference type="Proteomes" id="UP000282892"/>
    </source>
</evidence>
<dbReference type="RefSeq" id="WP_127486766.1">
    <property type="nucleotide sequence ID" value="NZ_CP022572.1"/>
</dbReference>
<dbReference type="Proteomes" id="UP000282892">
    <property type="component" value="Chromosome"/>
</dbReference>
<evidence type="ECO:0000256" key="5">
    <source>
        <dbReference type="ARBA" id="ARBA00022692"/>
    </source>
</evidence>
<dbReference type="GO" id="GO:0055085">
    <property type="term" value="P:transmembrane transport"/>
    <property type="evidence" value="ECO:0007669"/>
    <property type="project" value="InterPro"/>
</dbReference>
<dbReference type="CDD" id="cd06261">
    <property type="entry name" value="TM_PBP2"/>
    <property type="match status" value="2"/>
</dbReference>
<sequence length="527" mass="58237">MQLKDIRKGKEPQRKRPSLLLLLPVFLFIFIAGLPLLYIFIRAYEAGPETAIQLIFRPRVYELLKNTFLLDLSVTIASMIIGVATAWFIERTNLLGRRLWNVLVTIPFAIPAFVSSYSWVSLSSVFEGFFGAFLVLTIYSYPLIHLPVAAALRGMDPSLEEVAQSLGYGPWKTFWRVTFPHLRPALFGGALLIALHTLAEFGALSLLRFDTFTTAIYDQYQLVFNSASAAMLTTVLLFLCLIFIGLELYIRGKAKYTAVGSGVSRTQRRITLKGTAPFALLGFTLLTVIAVGIPLGRLGYWLFYGTSAAFPIGELGSTLVTTLSYGFGGSILTALIALPLVMLSIRYRGLLSVAAERVPYIIHSLPGLVIGLTLVFFAVRYANPIYQTTVLLMIAYVVLFVPLAQSSIRASYEQAPERIEEVARTLGKRPLNVFFTVTFPLIIPGIGAGMALVFLKIMNELTATLLLRPTGVDTLAIKIWQHTTNAEFAAAAPYAALLIIISSLPVYILTMRSFSGTRRKKHEVNID</sequence>
<dbReference type="GO" id="GO:0005886">
    <property type="term" value="C:plasma membrane"/>
    <property type="evidence" value="ECO:0007669"/>
    <property type="project" value="UniProtKB-SubCell"/>
</dbReference>
<feature type="transmembrane region" description="Helical" evidence="8">
    <location>
        <begin position="101"/>
        <end position="122"/>
    </location>
</feature>
<evidence type="ECO:0000256" key="8">
    <source>
        <dbReference type="RuleBase" id="RU363032"/>
    </source>
</evidence>
<feature type="domain" description="ABC transmembrane type-1" evidence="9">
    <location>
        <begin position="319"/>
        <end position="510"/>
    </location>
</feature>
<feature type="transmembrane region" description="Helical" evidence="8">
    <location>
        <begin position="68"/>
        <end position="89"/>
    </location>
</feature>
<gene>
    <name evidence="10" type="ORF">CHR53_12470</name>
</gene>
<dbReference type="InterPro" id="IPR035906">
    <property type="entry name" value="MetI-like_sf"/>
</dbReference>
<proteinExistence type="inferred from homology"/>
<keyword evidence="3" id="KW-1003">Cell membrane</keyword>
<protein>
    <submittedName>
        <fullName evidence="10">Iron ABC transporter permease</fullName>
    </submittedName>
</protein>
<evidence type="ECO:0000256" key="1">
    <source>
        <dbReference type="ARBA" id="ARBA00004429"/>
    </source>
</evidence>
<keyword evidence="7 8" id="KW-0472">Membrane</keyword>
<keyword evidence="6 8" id="KW-1133">Transmembrane helix</keyword>
<keyword evidence="4" id="KW-0997">Cell inner membrane</keyword>
<feature type="domain" description="ABC transmembrane type-1" evidence="9">
    <location>
        <begin position="64"/>
        <end position="245"/>
    </location>
</feature>
<dbReference type="AlphaFoldDB" id="A0A3T0HY81"/>
<feature type="transmembrane region" description="Helical" evidence="8">
    <location>
        <begin position="357"/>
        <end position="379"/>
    </location>
</feature>
<organism evidence="10 11">
    <name type="scientific">Neobacillus mesonae</name>
    <dbReference type="NCBI Taxonomy" id="1193713"/>
    <lineage>
        <taxon>Bacteria</taxon>
        <taxon>Bacillati</taxon>
        <taxon>Bacillota</taxon>
        <taxon>Bacilli</taxon>
        <taxon>Bacillales</taxon>
        <taxon>Bacillaceae</taxon>
        <taxon>Neobacillus</taxon>
    </lineage>
</organism>
<feature type="transmembrane region" description="Helical" evidence="8">
    <location>
        <begin position="185"/>
        <end position="207"/>
    </location>
</feature>
<dbReference type="PANTHER" id="PTHR43357:SF3">
    <property type="entry name" value="FE(3+)-TRANSPORT SYSTEM PERMEASE PROTEIN FBPB 2"/>
    <property type="match status" value="1"/>
</dbReference>
<feature type="transmembrane region" description="Helical" evidence="8">
    <location>
        <begin position="278"/>
        <end position="303"/>
    </location>
</feature>
<evidence type="ECO:0000256" key="3">
    <source>
        <dbReference type="ARBA" id="ARBA00022475"/>
    </source>
</evidence>
<dbReference type="EMBL" id="CP022572">
    <property type="protein sequence ID" value="AZU62029.1"/>
    <property type="molecule type" value="Genomic_DNA"/>
</dbReference>